<organism evidence="1 2">
    <name type="scientific">Enterococcus mundtii</name>
    <dbReference type="NCBI Taxonomy" id="53346"/>
    <lineage>
        <taxon>Bacteria</taxon>
        <taxon>Bacillati</taxon>
        <taxon>Bacillota</taxon>
        <taxon>Bacilli</taxon>
        <taxon>Lactobacillales</taxon>
        <taxon>Enterococcaceae</taxon>
        <taxon>Enterococcus</taxon>
    </lineage>
</organism>
<accession>A0A1V2UJQ1</accession>
<dbReference type="EMBL" id="MSTR01000005">
    <property type="protein sequence ID" value="ONN43529.1"/>
    <property type="molecule type" value="Genomic_DNA"/>
</dbReference>
<name>A0A1V2UJQ1_ENTMU</name>
<dbReference type="RefSeq" id="WP_077151484.1">
    <property type="nucleotide sequence ID" value="NZ_CABMMO010000005.1"/>
</dbReference>
<evidence type="ECO:0000313" key="1">
    <source>
        <dbReference type="EMBL" id="ONN43529.1"/>
    </source>
</evidence>
<dbReference type="AlphaFoldDB" id="A0A1V2UJQ1"/>
<evidence type="ECO:0000313" key="2">
    <source>
        <dbReference type="Proteomes" id="UP000189299"/>
    </source>
</evidence>
<sequence>MANHDPRPTLKKILEYIENSRIQESLDSISSKLNLVAKNSQSEQQTKFKRISSYLVKLLAPGTIISLAIFLINSNNARDNAPLNYSLDLISDVPKYLPHPDEDSDVFFTLSPYANFKLQRNDGGLLKDLFLITFSSDQQIKVHAPIIENSNNSMKPHPDMHIDTDSGASVVWYTKDNSLAIFFSDSFLDMDHDKASSSFLVTKGQNQTYSIITLLFKIGTKNENYQDHSLTFTDIEIFDKLVWERKTTEENMPSFLNEYDTTIENYQKVIEWLKSVTL</sequence>
<proteinExistence type="predicted"/>
<comment type="caution">
    <text evidence="1">The sequence shown here is derived from an EMBL/GenBank/DDBJ whole genome shotgun (WGS) entry which is preliminary data.</text>
</comment>
<dbReference type="Proteomes" id="UP000189299">
    <property type="component" value="Unassembled WGS sequence"/>
</dbReference>
<gene>
    <name evidence="1" type="ORF">BTN92_06770</name>
</gene>
<protein>
    <submittedName>
        <fullName evidence="1">Uncharacterized protein</fullName>
    </submittedName>
</protein>
<reference evidence="1 2" key="1">
    <citation type="submission" date="2016-12" db="EMBL/GenBank/DDBJ databases">
        <authorList>
            <person name="Song W.-J."/>
            <person name="Kurnit D.M."/>
        </authorList>
    </citation>
    <scope>NUCLEOTIDE SEQUENCE [LARGE SCALE GENOMIC DNA]</scope>
    <source>
        <strain evidence="1 2">CGB1038-1_S1</strain>
    </source>
</reference>